<dbReference type="InterPro" id="IPR000477">
    <property type="entry name" value="RT_dom"/>
</dbReference>
<dbReference type="GO" id="GO:0004523">
    <property type="term" value="F:RNA-DNA hybrid ribonuclease activity"/>
    <property type="evidence" value="ECO:0007669"/>
    <property type="project" value="InterPro"/>
</dbReference>
<dbReference type="Proteomes" id="UP001378592">
    <property type="component" value="Unassembled WGS sequence"/>
</dbReference>
<dbReference type="CDD" id="cd01650">
    <property type="entry name" value="RT_nLTR_like"/>
    <property type="match status" value="1"/>
</dbReference>
<dbReference type="PANTHER" id="PTHR36688">
    <property type="entry name" value="ENDO/EXONUCLEASE/PHOSPHATASE DOMAIN-CONTAINING PROTEIN"/>
    <property type="match status" value="1"/>
</dbReference>
<evidence type="ECO:0000259" key="2">
    <source>
        <dbReference type="PROSITE" id="PS50879"/>
    </source>
</evidence>
<keyword evidence="4" id="KW-1185">Reference proteome</keyword>
<dbReference type="Gene3D" id="3.60.10.10">
    <property type="entry name" value="Endonuclease/exonuclease/phosphatase"/>
    <property type="match status" value="1"/>
</dbReference>
<name>A0AAN9VAZ3_9ORTH</name>
<dbReference type="SUPFAM" id="SSF56219">
    <property type="entry name" value="DNase I-like"/>
    <property type="match status" value="1"/>
</dbReference>
<dbReference type="InterPro" id="IPR036397">
    <property type="entry name" value="RNaseH_sf"/>
</dbReference>
<dbReference type="CDD" id="cd09276">
    <property type="entry name" value="Rnase_HI_RT_non_LTR"/>
    <property type="match status" value="1"/>
</dbReference>
<dbReference type="AlphaFoldDB" id="A0AAN9VAZ3"/>
<dbReference type="PROSITE" id="PS50879">
    <property type="entry name" value="RNASE_H_1"/>
    <property type="match status" value="1"/>
</dbReference>
<dbReference type="SUPFAM" id="SSF53098">
    <property type="entry name" value="Ribonuclease H-like"/>
    <property type="match status" value="1"/>
</dbReference>
<dbReference type="Pfam" id="PF00078">
    <property type="entry name" value="RVT_1"/>
    <property type="match status" value="1"/>
</dbReference>
<dbReference type="Pfam" id="PF00075">
    <property type="entry name" value="RNase_H"/>
    <property type="match status" value="1"/>
</dbReference>
<dbReference type="InterPro" id="IPR012337">
    <property type="entry name" value="RNaseH-like_sf"/>
</dbReference>
<dbReference type="EMBL" id="JAZDUA010000521">
    <property type="protein sequence ID" value="KAK7791591.1"/>
    <property type="molecule type" value="Genomic_DNA"/>
</dbReference>
<proteinExistence type="predicted"/>
<dbReference type="GO" id="GO:0003676">
    <property type="term" value="F:nucleic acid binding"/>
    <property type="evidence" value="ECO:0007669"/>
    <property type="project" value="InterPro"/>
</dbReference>
<feature type="domain" description="RNase H type-1" evidence="2">
    <location>
        <begin position="955"/>
        <end position="1082"/>
    </location>
</feature>
<dbReference type="InterPro" id="IPR002156">
    <property type="entry name" value="RNaseH_domain"/>
</dbReference>
<dbReference type="Pfam" id="PF14529">
    <property type="entry name" value="Exo_endo_phos_2"/>
    <property type="match status" value="1"/>
</dbReference>
<dbReference type="InterPro" id="IPR052560">
    <property type="entry name" value="RdDP_mobile_element"/>
</dbReference>
<dbReference type="Gene3D" id="3.30.420.10">
    <property type="entry name" value="Ribonuclease H-like superfamily/Ribonuclease H"/>
    <property type="match status" value="1"/>
</dbReference>
<evidence type="ECO:0000259" key="1">
    <source>
        <dbReference type="PROSITE" id="PS50878"/>
    </source>
</evidence>
<protein>
    <submittedName>
        <fullName evidence="3">Uncharacterized protein</fullName>
    </submittedName>
</protein>
<feature type="domain" description="Reverse transcriptase" evidence="1">
    <location>
        <begin position="472"/>
        <end position="743"/>
    </location>
</feature>
<accession>A0AAN9VAZ3</accession>
<organism evidence="3 4">
    <name type="scientific">Gryllus longicercus</name>
    <dbReference type="NCBI Taxonomy" id="2509291"/>
    <lineage>
        <taxon>Eukaryota</taxon>
        <taxon>Metazoa</taxon>
        <taxon>Ecdysozoa</taxon>
        <taxon>Arthropoda</taxon>
        <taxon>Hexapoda</taxon>
        <taxon>Insecta</taxon>
        <taxon>Pterygota</taxon>
        <taxon>Neoptera</taxon>
        <taxon>Polyneoptera</taxon>
        <taxon>Orthoptera</taxon>
        <taxon>Ensifera</taxon>
        <taxon>Gryllidea</taxon>
        <taxon>Grylloidea</taxon>
        <taxon>Gryllidae</taxon>
        <taxon>Gryllinae</taxon>
        <taxon>Gryllus</taxon>
    </lineage>
</organism>
<evidence type="ECO:0000313" key="3">
    <source>
        <dbReference type="EMBL" id="KAK7791591.1"/>
    </source>
</evidence>
<sequence>MENIIQWNINGCISHYCELKLLLANHTPMCVCLQETHFKPEDRFNFRGYKTFRSDVEPDRRARGGVAILISNTHPASRLDLNTPLQAVAVTLYKPLKMTVCCIYLPDASWRNEDLQDLIDQLQTPFLILGDFNAHSTTWGCSRTNDSGRRIDDLLLNNEYVLLNTGASTHFNARNGSFSAIDLSICSPNLATRLTWKPLPDLHQSDHFPLLISSNMPKNTVHIPKRWCTNRADWSSFTRHIPPINVSGNSEEDVTDFTNTVISSAVQYIPQTGGRSSRIPVPWWNTETKEAIREKRKALNRYRRAPTQDNLIAFKPLRALARRKILTAKRSSWEKYVTTITRTTKVTEIWQKIRSIAGKNVFSPITCIEHEGQLICNTDEIANALATQYSKASGTNSYPKDFLDKKKEEEEQVLDFTTNIDKPYNALFTWRELQDAINAAGDTAAGSDNIPYSILRRLPKKILSTLLNIYNNIWTQSNYPKVWKEAIVIPILKAGKDPLNPENFRPVSLTCCLGKILEKMVNTRLTWCLERNNLLNIHQCGYRQHHSTIDQLIHLEHAIQNTFIKRKHMVTVFFDLEKAFDKIWRHNILRQLYNWQIRGYLPKFISSFLSTRSFRVRVGQSISESYVLENGVPQGSPLSGTLFIIAINRMFDGIEASIGKCMYVDDIAIFYSAKSLGMVKFKMQNAINKLVQNAKNIGFSFTAAKTKCVHFSRKRKSYRDPELTLNGVQLTYNETAKFLGLIFDRHLTWKQHIEYTLRRCKTALNVIRCISHINWGADRDILLRLYKSMVMSKIDYGCAVYSSARKSSLRKLDPVHNAGLRYASGAFRTSPSSSLYCETSTMSLHHRRQTMLLNYRSKLLSLPKHLNHSLMTRPKLVNIYDRRPSATRPANIRAIEIEKCYNIVLPPVLKYEPYEIPVWMLKMPEVRLDTTSVKKTECLPIDLKVRFQSVLEEYMANHIIIYTDGSKTRHQVGSAFVTENLSRAWALPPEASVYTAELYAVLQSLRHCETLDSGRFVICTDSLSLLTAIDRRQTVDPLLQMILIACHKLEQRGASVTFIWCPGHVGILGNEEADSAARNAGNIQSEMDIEIRPQDARNAVSKYILTEWQTTWNSLHTKLHPIKPNISKWSPNVSYPRREQVCITRLRIGHARMTSSYMLRNEEQPICSCGRLLTVKHILTDCVDLSRLRHRCGMRGNMKIDLGTDKTATDKTIQFLKEANLFLKI</sequence>
<gene>
    <name evidence="3" type="ORF">R5R35_010703</name>
</gene>
<comment type="caution">
    <text evidence="3">The sequence shown here is derived from an EMBL/GenBank/DDBJ whole genome shotgun (WGS) entry which is preliminary data.</text>
</comment>
<dbReference type="InterPro" id="IPR005135">
    <property type="entry name" value="Endo/exonuclease/phosphatase"/>
</dbReference>
<reference evidence="3 4" key="1">
    <citation type="submission" date="2024-03" db="EMBL/GenBank/DDBJ databases">
        <title>The genome assembly and annotation of the cricket Gryllus longicercus Weissman &amp; Gray.</title>
        <authorList>
            <person name="Szrajer S."/>
            <person name="Gray D."/>
            <person name="Ylla G."/>
        </authorList>
    </citation>
    <scope>NUCLEOTIDE SEQUENCE [LARGE SCALE GENOMIC DNA]</scope>
    <source>
        <strain evidence="3">DAG 2021-001</strain>
        <tissue evidence="3">Whole body minus gut</tissue>
    </source>
</reference>
<evidence type="ECO:0000313" key="4">
    <source>
        <dbReference type="Proteomes" id="UP001378592"/>
    </source>
</evidence>
<dbReference type="PANTHER" id="PTHR36688:SF2">
    <property type="entry name" value="ENDONUCLEASE_EXONUCLEASE_PHOSPHATASE DOMAIN-CONTAINING PROTEIN"/>
    <property type="match status" value="1"/>
</dbReference>
<dbReference type="InterPro" id="IPR036691">
    <property type="entry name" value="Endo/exonu/phosph_ase_sf"/>
</dbReference>
<dbReference type="PROSITE" id="PS50878">
    <property type="entry name" value="RT_POL"/>
    <property type="match status" value="1"/>
</dbReference>